<organism evidence="2 3">
    <name type="scientific">Coilia grayii</name>
    <name type="common">Gray's grenadier anchovy</name>
    <dbReference type="NCBI Taxonomy" id="363190"/>
    <lineage>
        <taxon>Eukaryota</taxon>
        <taxon>Metazoa</taxon>
        <taxon>Chordata</taxon>
        <taxon>Craniata</taxon>
        <taxon>Vertebrata</taxon>
        <taxon>Euteleostomi</taxon>
        <taxon>Actinopterygii</taxon>
        <taxon>Neopterygii</taxon>
        <taxon>Teleostei</taxon>
        <taxon>Clupei</taxon>
        <taxon>Clupeiformes</taxon>
        <taxon>Clupeoidei</taxon>
        <taxon>Engraulidae</taxon>
        <taxon>Coilinae</taxon>
        <taxon>Coilia</taxon>
    </lineage>
</organism>
<dbReference type="InterPro" id="IPR051703">
    <property type="entry name" value="NF-kappa-B_Signaling_Reg"/>
</dbReference>
<dbReference type="Gene3D" id="3.90.320.10">
    <property type="match status" value="1"/>
</dbReference>
<comment type="caution">
    <text evidence="2">The sequence shown here is derived from an EMBL/GenBank/DDBJ whole genome shotgun (WGS) entry which is preliminary data.</text>
</comment>
<dbReference type="SUPFAM" id="SSF52980">
    <property type="entry name" value="Restriction endonuclease-like"/>
    <property type="match status" value="1"/>
</dbReference>
<protein>
    <recommendedName>
        <fullName evidence="1">YqaJ viral recombinase domain-containing protein</fullName>
    </recommendedName>
</protein>
<dbReference type="EMBL" id="JBHFQA010000202">
    <property type="protein sequence ID" value="KAL2076596.1"/>
    <property type="molecule type" value="Genomic_DNA"/>
</dbReference>
<evidence type="ECO:0000313" key="2">
    <source>
        <dbReference type="EMBL" id="KAL2076596.1"/>
    </source>
</evidence>
<reference evidence="2 3" key="1">
    <citation type="submission" date="2024-09" db="EMBL/GenBank/DDBJ databases">
        <title>A chromosome-level genome assembly of Gray's grenadier anchovy, Coilia grayii.</title>
        <authorList>
            <person name="Fu Z."/>
        </authorList>
    </citation>
    <scope>NUCLEOTIDE SEQUENCE [LARGE SCALE GENOMIC DNA]</scope>
    <source>
        <strain evidence="2">G4</strain>
        <tissue evidence="2">Muscle</tissue>
    </source>
</reference>
<dbReference type="CDD" id="cd22343">
    <property type="entry name" value="PDDEXK_lambda_exonuclease-like"/>
    <property type="match status" value="1"/>
</dbReference>
<sequence>MSGVWTTNLSGMPELTIDLVEKWASKDNNIPRAVLLKGYSNWVEGYIHDVEESLRQNLAAIGSKSQMLKLLEGHRNHPVPSVSTCFGDLPLGSVLTYQNHTPLSACSIDTDPPLLFPPQPCCFSTVLDEAESTYYGGLAVTLYQAEQLERETRGQSLSKTWKDLRVKRLTSSLFKRICSRVKDFESLAHSLLNKKAVQTKAMKRGSEMEPVAAAEYSALTGNQVFRCGLAINPYAPHLGASPDRKVCAPSEPALGLLEIKCPDKDRVSDCDYLLCLDGKYRLKATHEYYHQVMGQMGITGMPWCDFFAKCKQEFHLERITFNLEKWQDMKANLDQFFFSYFLPALCNKSM</sequence>
<name>A0ABD1IRG3_9TELE</name>
<dbReference type="InterPro" id="IPR011604">
    <property type="entry name" value="PDDEXK-like_dom_sf"/>
</dbReference>
<proteinExistence type="predicted"/>
<dbReference type="GO" id="GO:0006281">
    <property type="term" value="P:DNA repair"/>
    <property type="evidence" value="ECO:0007669"/>
    <property type="project" value="UniProtKB-ARBA"/>
</dbReference>
<keyword evidence="3" id="KW-1185">Reference proteome</keyword>
<evidence type="ECO:0000313" key="3">
    <source>
        <dbReference type="Proteomes" id="UP001591681"/>
    </source>
</evidence>
<evidence type="ECO:0000259" key="1">
    <source>
        <dbReference type="Pfam" id="PF09588"/>
    </source>
</evidence>
<dbReference type="PANTHER" id="PTHR46609">
    <property type="entry name" value="EXONUCLEASE, PHAGE-TYPE/RECB, C-TERMINAL DOMAIN-CONTAINING PROTEIN"/>
    <property type="match status" value="1"/>
</dbReference>
<gene>
    <name evidence="2" type="ORF">ACEWY4_027807</name>
</gene>
<feature type="domain" description="YqaJ viral recombinase" evidence="1">
    <location>
        <begin position="161"/>
        <end position="301"/>
    </location>
</feature>
<dbReference type="Pfam" id="PF09588">
    <property type="entry name" value="YqaJ"/>
    <property type="match status" value="1"/>
</dbReference>
<dbReference type="InterPro" id="IPR011335">
    <property type="entry name" value="Restrct_endonuc-II-like"/>
</dbReference>
<dbReference type="PANTHER" id="PTHR46609:SF7">
    <property type="match status" value="1"/>
</dbReference>
<accession>A0ABD1IRG3</accession>
<dbReference type="InterPro" id="IPR019080">
    <property type="entry name" value="YqaJ_viral_recombinase"/>
</dbReference>
<dbReference type="Proteomes" id="UP001591681">
    <property type="component" value="Unassembled WGS sequence"/>
</dbReference>
<dbReference type="AlphaFoldDB" id="A0ABD1IRG3"/>